<feature type="domain" description="HTH tetR-type" evidence="5">
    <location>
        <begin position="18"/>
        <end position="77"/>
    </location>
</feature>
<accession>A0A4R8BW97</accession>
<proteinExistence type="predicted"/>
<dbReference type="InterPro" id="IPR036271">
    <property type="entry name" value="Tet_transcr_reg_TetR-rel_C_sf"/>
</dbReference>
<dbReference type="SUPFAM" id="SSF48498">
    <property type="entry name" value="Tetracyclin repressor-like, C-terminal domain"/>
    <property type="match status" value="1"/>
</dbReference>
<keyword evidence="3" id="KW-0804">Transcription</keyword>
<evidence type="ECO:0000256" key="1">
    <source>
        <dbReference type="ARBA" id="ARBA00023015"/>
    </source>
</evidence>
<dbReference type="SUPFAM" id="SSF46689">
    <property type="entry name" value="Homeodomain-like"/>
    <property type="match status" value="1"/>
</dbReference>
<dbReference type="Proteomes" id="UP000295146">
    <property type="component" value="Unassembled WGS sequence"/>
</dbReference>
<evidence type="ECO:0000256" key="2">
    <source>
        <dbReference type="ARBA" id="ARBA00023125"/>
    </source>
</evidence>
<dbReference type="PRINTS" id="PR00455">
    <property type="entry name" value="HTHTETR"/>
</dbReference>
<evidence type="ECO:0000256" key="4">
    <source>
        <dbReference type="PROSITE-ProRule" id="PRU00335"/>
    </source>
</evidence>
<name>A0A4R8BW97_9ACTN</name>
<keyword evidence="7" id="KW-1185">Reference proteome</keyword>
<dbReference type="PANTHER" id="PTHR30055:SF234">
    <property type="entry name" value="HTH-TYPE TRANSCRIPTIONAL REGULATOR BETI"/>
    <property type="match status" value="1"/>
</dbReference>
<dbReference type="GO" id="GO:0003700">
    <property type="term" value="F:DNA-binding transcription factor activity"/>
    <property type="evidence" value="ECO:0007669"/>
    <property type="project" value="TreeGrafter"/>
</dbReference>
<dbReference type="PANTHER" id="PTHR30055">
    <property type="entry name" value="HTH-TYPE TRANSCRIPTIONAL REGULATOR RUTR"/>
    <property type="match status" value="1"/>
</dbReference>
<evidence type="ECO:0000313" key="7">
    <source>
        <dbReference type="Proteomes" id="UP000295146"/>
    </source>
</evidence>
<dbReference type="InterPro" id="IPR050109">
    <property type="entry name" value="HTH-type_TetR-like_transc_reg"/>
</dbReference>
<dbReference type="Gene3D" id="1.10.357.10">
    <property type="entry name" value="Tetracycline Repressor, domain 2"/>
    <property type="match status" value="1"/>
</dbReference>
<dbReference type="OrthoDB" id="3382616at2"/>
<comment type="caution">
    <text evidence="6">The sequence shown here is derived from an EMBL/GenBank/DDBJ whole genome shotgun (WGS) entry which is preliminary data.</text>
</comment>
<dbReference type="Pfam" id="PF00440">
    <property type="entry name" value="TetR_N"/>
    <property type="match status" value="1"/>
</dbReference>
<keyword evidence="2 4" id="KW-0238">DNA-binding</keyword>
<sequence>MGYHPTYARSPIVRADARRNRELMVAAAAEVVAEQGAEASLEEIARRAGVGSATLHRHFGGRVALLEAVFESSIAGVCARAEELRDHPEPLQALTIWLHGMVGHIATVHGLGPALVMSAEHGSQCHVRIRSAGRLLLERAQADGSVPADVDISDLLTLINGVALASGQDADRAGHLLDLVIRGIAPAQA</sequence>
<dbReference type="InterPro" id="IPR049445">
    <property type="entry name" value="TetR_SbtR-like_C"/>
</dbReference>
<dbReference type="AlphaFoldDB" id="A0A4R8BW97"/>
<dbReference type="GO" id="GO:0000976">
    <property type="term" value="F:transcription cis-regulatory region binding"/>
    <property type="evidence" value="ECO:0007669"/>
    <property type="project" value="TreeGrafter"/>
</dbReference>
<evidence type="ECO:0000259" key="5">
    <source>
        <dbReference type="PROSITE" id="PS50977"/>
    </source>
</evidence>
<reference evidence="6 7" key="1">
    <citation type="submission" date="2019-03" db="EMBL/GenBank/DDBJ databases">
        <title>Genomic Encyclopedia of Type Strains, Phase III (KMG-III): the genomes of soil and plant-associated and newly described type strains.</title>
        <authorList>
            <person name="Whitman W."/>
        </authorList>
    </citation>
    <scope>NUCLEOTIDE SEQUENCE [LARGE SCALE GENOMIC DNA]</scope>
    <source>
        <strain evidence="6 7">VKM Ac-2573</strain>
    </source>
</reference>
<protein>
    <submittedName>
        <fullName evidence="6">TetR family transcriptional regulator</fullName>
    </submittedName>
</protein>
<dbReference type="PROSITE" id="PS50977">
    <property type="entry name" value="HTH_TETR_2"/>
    <property type="match status" value="1"/>
</dbReference>
<keyword evidence="1" id="KW-0805">Transcription regulation</keyword>
<evidence type="ECO:0000313" key="6">
    <source>
        <dbReference type="EMBL" id="TDW66068.1"/>
    </source>
</evidence>
<dbReference type="EMBL" id="SODP01000003">
    <property type="protein sequence ID" value="TDW66068.1"/>
    <property type="molecule type" value="Genomic_DNA"/>
</dbReference>
<evidence type="ECO:0000256" key="3">
    <source>
        <dbReference type="ARBA" id="ARBA00023163"/>
    </source>
</evidence>
<dbReference type="Pfam" id="PF21597">
    <property type="entry name" value="TetR_C_43"/>
    <property type="match status" value="1"/>
</dbReference>
<feature type="DNA-binding region" description="H-T-H motif" evidence="4">
    <location>
        <begin position="40"/>
        <end position="59"/>
    </location>
</feature>
<dbReference type="InterPro" id="IPR009057">
    <property type="entry name" value="Homeodomain-like_sf"/>
</dbReference>
<organism evidence="6 7">
    <name type="scientific">Kribbella pratensis</name>
    <dbReference type="NCBI Taxonomy" id="2512112"/>
    <lineage>
        <taxon>Bacteria</taxon>
        <taxon>Bacillati</taxon>
        <taxon>Actinomycetota</taxon>
        <taxon>Actinomycetes</taxon>
        <taxon>Propionibacteriales</taxon>
        <taxon>Kribbellaceae</taxon>
        <taxon>Kribbella</taxon>
    </lineage>
</organism>
<dbReference type="InterPro" id="IPR001647">
    <property type="entry name" value="HTH_TetR"/>
</dbReference>
<gene>
    <name evidence="6" type="ORF">EV653_6084</name>
</gene>